<name>A0ABP0QNG8_9DINO</name>
<gene>
    <name evidence="1" type="ORF">CCMP2556_LOCUS42941</name>
</gene>
<protein>
    <submittedName>
        <fullName evidence="1">Uncharacterized protein</fullName>
    </submittedName>
</protein>
<reference evidence="1 2" key="1">
    <citation type="submission" date="2024-02" db="EMBL/GenBank/DDBJ databases">
        <authorList>
            <person name="Chen Y."/>
            <person name="Shah S."/>
            <person name="Dougan E. K."/>
            <person name="Thang M."/>
            <person name="Chan C."/>
        </authorList>
    </citation>
    <scope>NUCLEOTIDE SEQUENCE [LARGE SCALE GENOMIC DNA]</scope>
</reference>
<dbReference type="PANTHER" id="PTHR38436:SF3">
    <property type="entry name" value="CARBOXYMETHYLENEBUTENOLIDASE-RELATED"/>
    <property type="match status" value="1"/>
</dbReference>
<sequence length="183" mass="20840">MQLLHFVSEPWKSLFFDLVKQACDSAKPEVRVQKRKWRQAFRRDLTHFYAEHFIFANPAINLTTVSRTIGEDQLVEELVLSLNHDRMVHWMLPGVPPTGRHITVPLVAIVRFAVDPTDEKWKLKHEHIYWDQASVLEQLGLLKNFVHTYPGVALGAVQAQSVLLGQGANAGRQSRGEAPEAEL</sequence>
<evidence type="ECO:0000313" key="2">
    <source>
        <dbReference type="Proteomes" id="UP001642484"/>
    </source>
</evidence>
<dbReference type="PANTHER" id="PTHR38436">
    <property type="entry name" value="POLYKETIDE CYCLASE SNOAL-LIKE DOMAIN"/>
    <property type="match status" value="1"/>
</dbReference>
<dbReference type="InterPro" id="IPR032710">
    <property type="entry name" value="NTF2-like_dom_sf"/>
</dbReference>
<dbReference type="InterPro" id="IPR009959">
    <property type="entry name" value="Cyclase_SnoaL-like"/>
</dbReference>
<comment type="caution">
    <text evidence="1">The sequence shown here is derived from an EMBL/GenBank/DDBJ whole genome shotgun (WGS) entry which is preliminary data.</text>
</comment>
<dbReference type="Gene3D" id="3.10.450.50">
    <property type="match status" value="1"/>
</dbReference>
<dbReference type="SUPFAM" id="SSF54427">
    <property type="entry name" value="NTF2-like"/>
    <property type="match status" value="1"/>
</dbReference>
<dbReference type="Proteomes" id="UP001642484">
    <property type="component" value="Unassembled WGS sequence"/>
</dbReference>
<organism evidence="1 2">
    <name type="scientific">Durusdinium trenchii</name>
    <dbReference type="NCBI Taxonomy" id="1381693"/>
    <lineage>
        <taxon>Eukaryota</taxon>
        <taxon>Sar</taxon>
        <taxon>Alveolata</taxon>
        <taxon>Dinophyceae</taxon>
        <taxon>Suessiales</taxon>
        <taxon>Symbiodiniaceae</taxon>
        <taxon>Durusdinium</taxon>
    </lineage>
</organism>
<accession>A0ABP0QNG8</accession>
<proteinExistence type="predicted"/>
<evidence type="ECO:0000313" key="1">
    <source>
        <dbReference type="EMBL" id="CAK9089168.1"/>
    </source>
</evidence>
<keyword evidence="2" id="KW-1185">Reference proteome</keyword>
<dbReference type="EMBL" id="CAXAMN010024695">
    <property type="protein sequence ID" value="CAK9089168.1"/>
    <property type="molecule type" value="Genomic_DNA"/>
</dbReference>